<dbReference type="EMBL" id="CP025066">
    <property type="protein sequence ID" value="AUX10525.1"/>
    <property type="molecule type" value="Genomic_DNA"/>
</dbReference>
<evidence type="ECO:0000256" key="1">
    <source>
        <dbReference type="SAM" id="MobiDB-lite"/>
    </source>
</evidence>
<sequence>MLFFDTSELVKRYAEEDGTDVVDELIEEADEGRHAISAVTVDDYVRTGCFETIERSPPQNVFTEYTRTGQYGLTPPRRPLDPGDRCGDAGRPPSQCRLPVRIAGSRRGARPE</sequence>
<dbReference type="KEGG" id="hdf:AArcSl_2914"/>
<feature type="compositionally biased region" description="Polar residues" evidence="1">
    <location>
        <begin position="60"/>
        <end position="71"/>
    </location>
</feature>
<protein>
    <submittedName>
        <fullName evidence="2">Nucleotidyltransferase domain protein</fullName>
    </submittedName>
</protein>
<proteinExistence type="predicted"/>
<organism evidence="2 3">
    <name type="scientific">Halalkaliarchaeum desulfuricum</name>
    <dbReference type="NCBI Taxonomy" id="2055893"/>
    <lineage>
        <taxon>Archaea</taxon>
        <taxon>Methanobacteriati</taxon>
        <taxon>Methanobacteriota</taxon>
        <taxon>Stenosarchaea group</taxon>
        <taxon>Halobacteria</taxon>
        <taxon>Halobacteriales</taxon>
        <taxon>Haloferacaceae</taxon>
        <taxon>Halalkaliarchaeum</taxon>
    </lineage>
</organism>
<evidence type="ECO:0000313" key="3">
    <source>
        <dbReference type="Proteomes" id="UP000263012"/>
    </source>
</evidence>
<dbReference type="GO" id="GO:0016740">
    <property type="term" value="F:transferase activity"/>
    <property type="evidence" value="ECO:0007669"/>
    <property type="project" value="UniProtKB-KW"/>
</dbReference>
<accession>A0A343TN53</accession>
<evidence type="ECO:0000313" key="2">
    <source>
        <dbReference type="EMBL" id="AUX10525.1"/>
    </source>
</evidence>
<dbReference type="Proteomes" id="UP000263012">
    <property type="component" value="Chromosome"/>
</dbReference>
<keyword evidence="2" id="KW-0808">Transferase</keyword>
<name>A0A343TN53_9EURY</name>
<dbReference type="AlphaFoldDB" id="A0A343TN53"/>
<reference evidence="3" key="1">
    <citation type="submission" date="2017-11" db="EMBL/GenBank/DDBJ databases">
        <title>Phenotypic and genomic properties of facultatively anaerobic sulfur-reducing natronoarchaea from hypersaline soda lakes.</title>
        <authorList>
            <person name="Sorokin D.Y."/>
            <person name="Kublanov I.V."/>
            <person name="Roman P."/>
            <person name="Sinninghe Damste J.S."/>
            <person name="Golyshin P.N."/>
            <person name="Rojo D."/>
            <person name="Ciordia S."/>
            <person name="Mena M.D.C."/>
            <person name="Ferrer M."/>
            <person name="Messina E."/>
            <person name="Smedile F."/>
            <person name="La Spada G."/>
            <person name="La Cono V."/>
            <person name="Yakimov M.M."/>
        </authorList>
    </citation>
    <scope>NUCLEOTIDE SEQUENCE [LARGE SCALE GENOMIC DNA]</scope>
    <source>
        <strain evidence="3">AArc-Sl</strain>
    </source>
</reference>
<feature type="region of interest" description="Disordered" evidence="1">
    <location>
        <begin position="60"/>
        <end position="112"/>
    </location>
</feature>
<feature type="compositionally biased region" description="Basic and acidic residues" evidence="1">
    <location>
        <begin position="78"/>
        <end position="88"/>
    </location>
</feature>
<gene>
    <name evidence="2" type="ORF">AArcSl_2914</name>
</gene>
<keyword evidence="3" id="KW-1185">Reference proteome</keyword>